<dbReference type="Pfam" id="PF08680">
    <property type="entry name" value="DUF1779"/>
    <property type="match status" value="1"/>
</dbReference>
<dbReference type="EMBL" id="JAASRS010000001">
    <property type="protein sequence ID" value="NIK13866.1"/>
    <property type="molecule type" value="Genomic_DNA"/>
</dbReference>
<dbReference type="InterPro" id="IPR036209">
    <property type="entry name" value="YwmB-like_sf"/>
</dbReference>
<evidence type="ECO:0008006" key="3">
    <source>
        <dbReference type="Google" id="ProtNLM"/>
    </source>
</evidence>
<comment type="caution">
    <text evidence="1">The sequence shown here is derived from an EMBL/GenBank/DDBJ whole genome shotgun (WGS) entry which is preliminary data.</text>
</comment>
<evidence type="ECO:0000313" key="2">
    <source>
        <dbReference type="Proteomes" id="UP000532769"/>
    </source>
</evidence>
<name>A0A846M8P9_9BACL</name>
<organism evidence="1 2">
    <name type="scientific">Saccharococcus thermophilus</name>
    <dbReference type="NCBI Taxonomy" id="29396"/>
    <lineage>
        <taxon>Bacteria</taxon>
        <taxon>Bacillati</taxon>
        <taxon>Bacillota</taxon>
        <taxon>Bacilli</taxon>
        <taxon>Bacillales</taxon>
        <taxon>Anoxybacillaceae</taxon>
        <taxon>Saccharococcus</taxon>
    </lineage>
</organism>
<dbReference type="RefSeq" id="WP_166907729.1">
    <property type="nucleotide sequence ID" value="NZ_JAASRS010000001.1"/>
</dbReference>
<sequence length="251" mass="28846">MKKRQAYAFTFLLALFAIVAMCQYRSGEAMGNGSLQPLKTIAHVLENHGVTIRQWTVYTREYAHDIENDAAFFKKLAELKKANRAFRWSFDTNHHLKKATGTYQHPFFQEKIQLIMTVVNNQPQTYILYEVKGLNWNDEIWKEVVEKIGKKSNQLFVKQPTFFTCIQGDFSDNMKGGLFDYALHLLREFQAKPVESLQEESLVSLSAYTGQWENVLPTSSDHPMNLQLALRKRLGGTTSVVVGTPIITIEY</sequence>
<dbReference type="SUPFAM" id="SSF143842">
    <property type="entry name" value="YwmB-like"/>
    <property type="match status" value="1"/>
</dbReference>
<proteinExistence type="predicted"/>
<gene>
    <name evidence="1" type="ORF">BDD39_000376</name>
</gene>
<dbReference type="InterPro" id="IPR014794">
    <property type="entry name" value="DUF1779"/>
</dbReference>
<dbReference type="AlphaFoldDB" id="A0A846M8P9"/>
<protein>
    <recommendedName>
        <fullName evidence="3">YwmB family TATA-box binding protein</fullName>
    </recommendedName>
</protein>
<dbReference type="Gene3D" id="3.30.2030.10">
    <property type="entry name" value="YwmB-like"/>
    <property type="match status" value="1"/>
</dbReference>
<dbReference type="Gene3D" id="3.30.360.40">
    <property type="entry name" value="YwmB-like"/>
    <property type="match status" value="1"/>
</dbReference>
<dbReference type="Proteomes" id="UP000532769">
    <property type="component" value="Unassembled WGS sequence"/>
</dbReference>
<reference evidence="1 2" key="1">
    <citation type="submission" date="2020-03" db="EMBL/GenBank/DDBJ databases">
        <title>Genomic Encyclopedia of Archaeal and Bacterial Type Strains, Phase II (KMG-II): from individual species to whole genera.</title>
        <authorList>
            <person name="Goeker M."/>
        </authorList>
    </citation>
    <scope>NUCLEOTIDE SEQUENCE [LARGE SCALE GENOMIC DNA]</scope>
    <source>
        <strain evidence="1 2">DSM 4749</strain>
    </source>
</reference>
<evidence type="ECO:0000313" key="1">
    <source>
        <dbReference type="EMBL" id="NIK13866.1"/>
    </source>
</evidence>
<keyword evidence="2" id="KW-1185">Reference proteome</keyword>
<accession>A0A846M8P9</accession>